<keyword evidence="5" id="KW-0813">Transport</keyword>
<dbReference type="OrthoDB" id="9814202at2"/>
<evidence type="ECO:0000256" key="9">
    <source>
        <dbReference type="ARBA" id="ARBA00023136"/>
    </source>
</evidence>
<feature type="domain" description="Histidine kinase" evidence="12">
    <location>
        <begin position="468"/>
        <end position="690"/>
    </location>
</feature>
<dbReference type="PANTHER" id="PTHR11730">
    <property type="entry name" value="AMMONIUM TRANSPORTER"/>
    <property type="match status" value="1"/>
</dbReference>
<evidence type="ECO:0000256" key="8">
    <source>
        <dbReference type="ARBA" id="ARBA00022989"/>
    </source>
</evidence>
<dbReference type="Pfam" id="PF00512">
    <property type="entry name" value="HisKA"/>
    <property type="match status" value="1"/>
</dbReference>
<comment type="similarity">
    <text evidence="3">Belongs to the ammonia transporter channel (TC 1.A.11.2) family.</text>
</comment>
<feature type="transmembrane region" description="Helical" evidence="11">
    <location>
        <begin position="309"/>
        <end position="333"/>
    </location>
</feature>
<feature type="transmembrane region" description="Helical" evidence="11">
    <location>
        <begin position="255"/>
        <end position="273"/>
    </location>
</feature>
<dbReference type="InterPro" id="IPR036097">
    <property type="entry name" value="HisK_dim/P_sf"/>
</dbReference>
<dbReference type="InterPro" id="IPR003661">
    <property type="entry name" value="HisK_dim/P_dom"/>
</dbReference>
<feature type="transmembrane region" description="Helical" evidence="11">
    <location>
        <begin position="48"/>
        <end position="65"/>
    </location>
</feature>
<dbReference type="InterPro" id="IPR004358">
    <property type="entry name" value="Sig_transdc_His_kin-like_C"/>
</dbReference>
<dbReference type="PROSITE" id="PS01219">
    <property type="entry name" value="AMMONIUM_TRANSP"/>
    <property type="match status" value="1"/>
</dbReference>
<dbReference type="RefSeq" id="WP_127765518.1">
    <property type="nucleotide sequence ID" value="NZ_SADE01000002.1"/>
</dbReference>
<keyword evidence="9 11" id="KW-0472">Membrane</keyword>
<dbReference type="GO" id="GO:0000155">
    <property type="term" value="F:phosphorelay sensor kinase activity"/>
    <property type="evidence" value="ECO:0007669"/>
    <property type="project" value="InterPro"/>
</dbReference>
<dbReference type="AlphaFoldDB" id="A0A3S2Z6Y7"/>
<dbReference type="SMART" id="SM00387">
    <property type="entry name" value="HATPase_c"/>
    <property type="match status" value="1"/>
</dbReference>
<dbReference type="GO" id="GO:0008519">
    <property type="term" value="F:ammonium channel activity"/>
    <property type="evidence" value="ECO:0007669"/>
    <property type="project" value="InterPro"/>
</dbReference>
<dbReference type="InterPro" id="IPR024041">
    <property type="entry name" value="NH4_transpt_AmtB-like_dom"/>
</dbReference>
<evidence type="ECO:0000313" key="14">
    <source>
        <dbReference type="Proteomes" id="UP000287447"/>
    </source>
</evidence>
<gene>
    <name evidence="13" type="ORF">EOI86_12440</name>
</gene>
<sequence length="698" mass="74174">MENYIDVAWIIIAAALILVMQGGFCALESGYVRARNNVNVAAKNLADLCLSTATFWLIGASIMFADGRLYQPGEADLGTGWPSAFLLFQSLFCGTATTIISGAVAERVGFLAYSCITLVVALAIYPVSGGWAWSGIDGGAMGWLEAMGFVDFAGSTVVHSVGGWVALAVLLIIGPRMGRFDGKEKPPQPNNLSLSALGVICLWVGWFGFNGGSTLHFNAMVPHIILNTTIAACFGGMITQAVSYALTRRVHIGKLFNGILGGLVAITAGAHILTTEGAAVIGVAGGLAVLAGEYLLVRCKVDDAVGAVPVHLFAGVAGTIGLVPLAPAGTFAIPILDQLMVQALGVLAIGTYSFGVAFVLFKLLNRVLPLRVSAEGERVGLNVFEHDESSPIIDIIDDMEKNQDADSHLQPVRIHIGSEIEPVAQKYNQVVGRVNQHMLYLEKTMNELVRAKSAAESASQAKSSFLASMSHELRTPLNAIIGFAEAMELESFGPLGGNGKYEDYTKSIREAGGHLLSLINDLLEHSRIEAGKLDLHETDVDVGIVVDEVLRLVEPNVRKAGVTLAFDGAYNLPALHADRRLVKQVLINLTSNAIKFTDQGGCVTVRTALETDERLAISVIDTGVGMTRAEIGQAVEPFAQTGSAYIRNDQGTGLGLPLVRAMMRLHQGSMTIESIPAKGTTVTVRFPEDRIVREVAVA</sequence>
<dbReference type="InterPro" id="IPR029020">
    <property type="entry name" value="Ammonium/urea_transptr"/>
</dbReference>
<evidence type="ECO:0000256" key="3">
    <source>
        <dbReference type="ARBA" id="ARBA00005887"/>
    </source>
</evidence>
<name>A0A3S2Z6Y7_9PROT</name>
<dbReference type="PANTHER" id="PTHR11730:SF6">
    <property type="entry name" value="AMMONIUM TRANSPORTER"/>
    <property type="match status" value="1"/>
</dbReference>
<dbReference type="SMART" id="SM00388">
    <property type="entry name" value="HisKA"/>
    <property type="match status" value="1"/>
</dbReference>
<feature type="transmembrane region" description="Helical" evidence="11">
    <location>
        <begin position="279"/>
        <end position="297"/>
    </location>
</feature>
<keyword evidence="8 11" id="KW-1133">Transmembrane helix</keyword>
<dbReference type="Gene3D" id="1.10.287.130">
    <property type="match status" value="1"/>
</dbReference>
<feature type="transmembrane region" description="Helical" evidence="11">
    <location>
        <begin position="6"/>
        <end position="27"/>
    </location>
</feature>
<evidence type="ECO:0000313" key="13">
    <source>
        <dbReference type="EMBL" id="RVU36042.1"/>
    </source>
</evidence>
<dbReference type="InterPro" id="IPR018047">
    <property type="entry name" value="Ammonium_transpt_CS"/>
</dbReference>
<dbReference type="PROSITE" id="PS50109">
    <property type="entry name" value="HIS_KIN"/>
    <property type="match status" value="1"/>
</dbReference>
<dbReference type="PRINTS" id="PR00344">
    <property type="entry name" value="BCTRLSENSOR"/>
</dbReference>
<dbReference type="GO" id="GO:0097272">
    <property type="term" value="P:ammonium homeostasis"/>
    <property type="evidence" value="ECO:0007669"/>
    <property type="project" value="TreeGrafter"/>
</dbReference>
<dbReference type="Pfam" id="PF02518">
    <property type="entry name" value="HATPase_c"/>
    <property type="match status" value="1"/>
</dbReference>
<evidence type="ECO:0000256" key="4">
    <source>
        <dbReference type="ARBA" id="ARBA00012438"/>
    </source>
</evidence>
<dbReference type="SUPFAM" id="SSF111352">
    <property type="entry name" value="Ammonium transporter"/>
    <property type="match status" value="1"/>
</dbReference>
<dbReference type="EMBL" id="SADE01000002">
    <property type="protein sequence ID" value="RVU36042.1"/>
    <property type="molecule type" value="Genomic_DNA"/>
</dbReference>
<comment type="catalytic activity">
    <reaction evidence="1">
        <text>ATP + protein L-histidine = ADP + protein N-phospho-L-histidine.</text>
        <dbReference type="EC" id="2.7.13.3"/>
    </reaction>
</comment>
<dbReference type="InterPro" id="IPR036890">
    <property type="entry name" value="HATPase_C_sf"/>
</dbReference>
<dbReference type="GO" id="GO:0016020">
    <property type="term" value="C:membrane"/>
    <property type="evidence" value="ECO:0007669"/>
    <property type="project" value="UniProtKB-SubCell"/>
</dbReference>
<protein>
    <recommendedName>
        <fullName evidence="4">histidine kinase</fullName>
        <ecNumber evidence="4">2.7.13.3</ecNumber>
    </recommendedName>
</protein>
<evidence type="ECO:0000256" key="2">
    <source>
        <dbReference type="ARBA" id="ARBA00004141"/>
    </source>
</evidence>
<feature type="transmembrane region" description="Helical" evidence="11">
    <location>
        <begin position="339"/>
        <end position="361"/>
    </location>
</feature>
<evidence type="ECO:0000256" key="6">
    <source>
        <dbReference type="ARBA" id="ARBA00022553"/>
    </source>
</evidence>
<keyword evidence="13" id="KW-0418">Kinase</keyword>
<accession>A0A3S2Z6Y7</accession>
<keyword evidence="14" id="KW-1185">Reference proteome</keyword>
<keyword evidence="13" id="KW-0808">Transferase</keyword>
<dbReference type="Gene3D" id="1.10.3430.10">
    <property type="entry name" value="Ammonium transporter AmtB like domains"/>
    <property type="match status" value="1"/>
</dbReference>
<evidence type="ECO:0000259" key="12">
    <source>
        <dbReference type="PROSITE" id="PS50109"/>
    </source>
</evidence>
<feature type="transmembrane region" description="Helical" evidence="11">
    <location>
        <begin position="111"/>
        <end position="132"/>
    </location>
</feature>
<reference evidence="14" key="1">
    <citation type="submission" date="2019-01" db="EMBL/GenBank/DDBJ databases">
        <title>Gri0909 isolated from a small marine red alga.</title>
        <authorList>
            <person name="Kim J."/>
            <person name="Jeong S.E."/>
            <person name="Jeon C.O."/>
        </authorList>
    </citation>
    <scope>NUCLEOTIDE SEQUENCE [LARGE SCALE GENOMIC DNA]</scope>
    <source>
        <strain evidence="14">Gri0909</strain>
    </source>
</reference>
<dbReference type="InterPro" id="IPR003594">
    <property type="entry name" value="HATPase_dom"/>
</dbReference>
<dbReference type="SUPFAM" id="SSF47384">
    <property type="entry name" value="Homodimeric domain of signal transducing histidine kinase"/>
    <property type="match status" value="1"/>
</dbReference>
<dbReference type="Pfam" id="PF00909">
    <property type="entry name" value="Ammonium_transp"/>
    <property type="match status" value="1"/>
</dbReference>
<feature type="transmembrane region" description="Helical" evidence="11">
    <location>
        <begin position="85"/>
        <end position="104"/>
    </location>
</feature>
<organism evidence="13 14">
    <name type="scientific">Hwanghaeella grinnelliae</name>
    <dbReference type="NCBI Taxonomy" id="2500179"/>
    <lineage>
        <taxon>Bacteria</taxon>
        <taxon>Pseudomonadati</taxon>
        <taxon>Pseudomonadota</taxon>
        <taxon>Alphaproteobacteria</taxon>
        <taxon>Rhodospirillales</taxon>
        <taxon>Rhodospirillaceae</taxon>
        <taxon>Hwanghaeella</taxon>
    </lineage>
</organism>
<dbReference type="Proteomes" id="UP000287447">
    <property type="component" value="Unassembled WGS sequence"/>
</dbReference>
<evidence type="ECO:0000256" key="10">
    <source>
        <dbReference type="ARBA" id="ARBA00023177"/>
    </source>
</evidence>
<keyword evidence="6" id="KW-0597">Phosphoprotein</keyword>
<evidence type="ECO:0000256" key="5">
    <source>
        <dbReference type="ARBA" id="ARBA00022448"/>
    </source>
</evidence>
<feature type="transmembrane region" description="Helical" evidence="11">
    <location>
        <begin position="152"/>
        <end position="173"/>
    </location>
</feature>
<evidence type="ECO:0000256" key="1">
    <source>
        <dbReference type="ARBA" id="ARBA00000085"/>
    </source>
</evidence>
<dbReference type="Gene3D" id="3.30.565.10">
    <property type="entry name" value="Histidine kinase-like ATPase, C-terminal domain"/>
    <property type="match status" value="1"/>
</dbReference>
<proteinExistence type="inferred from homology"/>
<feature type="transmembrane region" description="Helical" evidence="11">
    <location>
        <begin position="224"/>
        <end position="246"/>
    </location>
</feature>
<evidence type="ECO:0000256" key="11">
    <source>
        <dbReference type="SAM" id="Phobius"/>
    </source>
</evidence>
<feature type="transmembrane region" description="Helical" evidence="11">
    <location>
        <begin position="194"/>
        <end position="212"/>
    </location>
</feature>
<keyword evidence="7 11" id="KW-0812">Transmembrane</keyword>
<comment type="caution">
    <text evidence="13">The sequence shown here is derived from an EMBL/GenBank/DDBJ whole genome shotgun (WGS) entry which is preliminary data.</text>
</comment>
<dbReference type="SUPFAM" id="SSF55874">
    <property type="entry name" value="ATPase domain of HSP90 chaperone/DNA topoisomerase II/histidine kinase"/>
    <property type="match status" value="1"/>
</dbReference>
<evidence type="ECO:0000256" key="7">
    <source>
        <dbReference type="ARBA" id="ARBA00022692"/>
    </source>
</evidence>
<dbReference type="EC" id="2.7.13.3" evidence="4"/>
<keyword evidence="10" id="KW-0924">Ammonia transport</keyword>
<dbReference type="InterPro" id="IPR005467">
    <property type="entry name" value="His_kinase_dom"/>
</dbReference>
<comment type="subcellular location">
    <subcellularLocation>
        <location evidence="2">Membrane</location>
        <topology evidence="2">Multi-pass membrane protein</topology>
    </subcellularLocation>
</comment>
<dbReference type="CDD" id="cd00082">
    <property type="entry name" value="HisKA"/>
    <property type="match status" value="1"/>
</dbReference>